<evidence type="ECO:0000256" key="1">
    <source>
        <dbReference type="SAM" id="MobiDB-lite"/>
    </source>
</evidence>
<protein>
    <submittedName>
        <fullName evidence="2">Uncharacterized protein</fullName>
    </submittedName>
</protein>
<organism evidence="2 3">
    <name type="scientific">Streptomyces prasinosporus</name>
    <dbReference type="NCBI Taxonomy" id="68256"/>
    <lineage>
        <taxon>Bacteria</taxon>
        <taxon>Bacillati</taxon>
        <taxon>Actinomycetota</taxon>
        <taxon>Actinomycetes</taxon>
        <taxon>Kitasatosporales</taxon>
        <taxon>Streptomycetaceae</taxon>
        <taxon>Streptomyces</taxon>
        <taxon>Streptomyces albogriseolus group</taxon>
    </lineage>
</organism>
<accession>A0ABP6TFD0</accession>
<feature type="compositionally biased region" description="Polar residues" evidence="1">
    <location>
        <begin position="51"/>
        <end position="64"/>
    </location>
</feature>
<dbReference type="EMBL" id="BAAAXF010000009">
    <property type="protein sequence ID" value="GAA3493445.1"/>
    <property type="molecule type" value="Genomic_DNA"/>
</dbReference>
<feature type="region of interest" description="Disordered" evidence="1">
    <location>
        <begin position="28"/>
        <end position="94"/>
    </location>
</feature>
<name>A0ABP6TFD0_9ACTN</name>
<dbReference type="Proteomes" id="UP001501455">
    <property type="component" value="Unassembled WGS sequence"/>
</dbReference>
<keyword evidence="3" id="KW-1185">Reference proteome</keyword>
<reference evidence="3" key="1">
    <citation type="journal article" date="2019" name="Int. J. Syst. Evol. Microbiol.">
        <title>The Global Catalogue of Microorganisms (GCM) 10K type strain sequencing project: providing services to taxonomists for standard genome sequencing and annotation.</title>
        <authorList>
            <consortium name="The Broad Institute Genomics Platform"/>
            <consortium name="The Broad Institute Genome Sequencing Center for Infectious Disease"/>
            <person name="Wu L."/>
            <person name="Ma J."/>
        </authorList>
    </citation>
    <scope>NUCLEOTIDE SEQUENCE [LARGE SCALE GENOMIC DNA]</scope>
    <source>
        <strain evidence="3">JCM 4816</strain>
    </source>
</reference>
<gene>
    <name evidence="2" type="ORF">GCM10019016_005440</name>
</gene>
<comment type="caution">
    <text evidence="2">The sequence shown here is derived from an EMBL/GenBank/DDBJ whole genome shotgun (WGS) entry which is preliminary data.</text>
</comment>
<sequence>MGAFGAERGVVAMARVGAAVVGVPTLPEEDGRLTAPASPTSPHWTPFAPSTAGSAGTSLPSATSRKPCAAPAPNVRADNSAVRRLPVSHSSATA</sequence>
<evidence type="ECO:0000313" key="2">
    <source>
        <dbReference type="EMBL" id="GAA3493445.1"/>
    </source>
</evidence>
<evidence type="ECO:0000313" key="3">
    <source>
        <dbReference type="Proteomes" id="UP001501455"/>
    </source>
</evidence>
<proteinExistence type="predicted"/>